<evidence type="ECO:0000256" key="7">
    <source>
        <dbReference type="ARBA" id="ARBA00023027"/>
    </source>
</evidence>
<dbReference type="Gene3D" id="1.10.150.20">
    <property type="entry name" value="5' to 3' exonuclease, C-terminal subdomain"/>
    <property type="match status" value="2"/>
</dbReference>
<gene>
    <name evidence="10" type="primary">ligA_46</name>
    <name evidence="10" type="ORF">SDC9_135956</name>
</gene>
<dbReference type="InterPro" id="IPR001357">
    <property type="entry name" value="BRCT_dom"/>
</dbReference>
<dbReference type="InterPro" id="IPR003583">
    <property type="entry name" value="Hlx-hairpin-Hlx_DNA-bd_motif"/>
</dbReference>
<reference evidence="10" key="1">
    <citation type="submission" date="2019-08" db="EMBL/GenBank/DDBJ databases">
        <authorList>
            <person name="Kucharzyk K."/>
            <person name="Murdoch R.W."/>
            <person name="Higgins S."/>
            <person name="Loffler F."/>
        </authorList>
    </citation>
    <scope>NUCLEOTIDE SEQUENCE</scope>
</reference>
<protein>
    <submittedName>
        <fullName evidence="10">DNA ligase</fullName>
        <ecNumber evidence="10">6.5.1.2</ecNumber>
    </submittedName>
</protein>
<dbReference type="EMBL" id="VSSQ01036384">
    <property type="protein sequence ID" value="MPM88852.1"/>
    <property type="molecule type" value="Genomic_DNA"/>
</dbReference>
<dbReference type="PROSITE" id="PS50172">
    <property type="entry name" value="BRCT"/>
    <property type="match status" value="1"/>
</dbReference>
<keyword evidence="5" id="KW-0227">DNA damage</keyword>
<organism evidence="10">
    <name type="scientific">bioreactor metagenome</name>
    <dbReference type="NCBI Taxonomy" id="1076179"/>
    <lineage>
        <taxon>unclassified sequences</taxon>
        <taxon>metagenomes</taxon>
        <taxon>ecological metagenomes</taxon>
    </lineage>
</organism>
<dbReference type="Pfam" id="PF00533">
    <property type="entry name" value="BRCT"/>
    <property type="match status" value="1"/>
</dbReference>
<evidence type="ECO:0000256" key="1">
    <source>
        <dbReference type="ARBA" id="ARBA00004067"/>
    </source>
</evidence>
<dbReference type="EC" id="6.5.1.2" evidence="10"/>
<keyword evidence="3" id="KW-0235">DNA replication</keyword>
<dbReference type="GO" id="GO:0003677">
    <property type="term" value="F:DNA binding"/>
    <property type="evidence" value="ECO:0007669"/>
    <property type="project" value="InterPro"/>
</dbReference>
<evidence type="ECO:0000256" key="5">
    <source>
        <dbReference type="ARBA" id="ARBA00022763"/>
    </source>
</evidence>
<feature type="domain" description="BRCT" evidence="9">
    <location>
        <begin position="185"/>
        <end position="262"/>
    </location>
</feature>
<evidence type="ECO:0000256" key="8">
    <source>
        <dbReference type="ARBA" id="ARBA00023204"/>
    </source>
</evidence>
<dbReference type="Pfam" id="PF12826">
    <property type="entry name" value="HHH_2"/>
    <property type="match status" value="1"/>
</dbReference>
<dbReference type="SMART" id="SM00292">
    <property type="entry name" value="BRCT"/>
    <property type="match status" value="1"/>
</dbReference>
<accession>A0A645DJV2</accession>
<proteinExistence type="predicted"/>
<dbReference type="FunFam" id="1.10.150.20:FF:000006">
    <property type="entry name" value="DNA ligase"/>
    <property type="match status" value="1"/>
</dbReference>
<evidence type="ECO:0000256" key="6">
    <source>
        <dbReference type="ARBA" id="ARBA00022833"/>
    </source>
</evidence>
<dbReference type="InterPro" id="IPR036420">
    <property type="entry name" value="BRCT_dom_sf"/>
</dbReference>
<dbReference type="AlphaFoldDB" id="A0A645DJV2"/>
<evidence type="ECO:0000313" key="10">
    <source>
        <dbReference type="EMBL" id="MPM88852.1"/>
    </source>
</evidence>
<evidence type="ECO:0000259" key="9">
    <source>
        <dbReference type="PROSITE" id="PS50172"/>
    </source>
</evidence>
<dbReference type="GO" id="GO:0003911">
    <property type="term" value="F:DNA ligase (NAD+) activity"/>
    <property type="evidence" value="ECO:0007669"/>
    <property type="project" value="UniProtKB-EC"/>
</dbReference>
<evidence type="ECO:0000256" key="3">
    <source>
        <dbReference type="ARBA" id="ARBA00022705"/>
    </source>
</evidence>
<comment type="caution">
    <text evidence="10">The sequence shown here is derived from an EMBL/GenBank/DDBJ whole genome shotgun (WGS) entry which is preliminary data.</text>
</comment>
<dbReference type="SMART" id="SM00278">
    <property type="entry name" value="HhH1"/>
    <property type="match status" value="4"/>
</dbReference>
<dbReference type="GO" id="GO:0046872">
    <property type="term" value="F:metal ion binding"/>
    <property type="evidence" value="ECO:0007669"/>
    <property type="project" value="UniProtKB-KW"/>
</dbReference>
<evidence type="ECO:0000256" key="2">
    <source>
        <dbReference type="ARBA" id="ARBA00022598"/>
    </source>
</evidence>
<dbReference type="Gene3D" id="3.40.50.10190">
    <property type="entry name" value="BRCT domain"/>
    <property type="match status" value="1"/>
</dbReference>
<evidence type="ECO:0000256" key="4">
    <source>
        <dbReference type="ARBA" id="ARBA00022723"/>
    </source>
</evidence>
<comment type="function">
    <text evidence="1">DNA ligase that catalyzes the formation of phosphodiester linkages between 5'-phosphoryl and 3'-hydroxyl groups in double-stranded DNA using NAD as a coenzyme and as the energy source for the reaction. It is essential for DNA replication and repair of damaged DNA.</text>
</comment>
<dbReference type="FunFam" id="1.10.150.20:FF:000007">
    <property type="entry name" value="DNA ligase"/>
    <property type="match status" value="1"/>
</dbReference>
<dbReference type="CDD" id="cd17748">
    <property type="entry name" value="BRCT_DNA_ligase_like"/>
    <property type="match status" value="1"/>
</dbReference>
<sequence>MPTLCPSCGSKVFRDPEEAATRCNNPQCPAQLLRNIIHFASRDAMDIEGLGQAVCETLVHEGLIKNVADIYVIKESDLLSLDRFADKSANNLIAAIEKSKNNDLSKLIFALGIRHIGQKGAKLLSEHFLTMDNLVSTDIEEISRIEGFGGIMAESVFNFFSLEQTKSLLERLKSYQVNMTSQKETKDSRFVGMTFVLTGTLPTYSRSEATEIIESFGGKVSGSVSKKTTYLLSGESSGSKYTKAESLGVRIIDEDTFNDMIK</sequence>
<keyword evidence="7" id="KW-0520">NAD</keyword>
<dbReference type="InterPro" id="IPR010994">
    <property type="entry name" value="RuvA_2-like"/>
</dbReference>
<dbReference type="GO" id="GO:0006260">
    <property type="term" value="P:DNA replication"/>
    <property type="evidence" value="ECO:0007669"/>
    <property type="project" value="UniProtKB-KW"/>
</dbReference>
<dbReference type="InterPro" id="IPR041663">
    <property type="entry name" value="DisA/LigA_HHH"/>
</dbReference>
<name>A0A645DJV2_9ZZZZ</name>
<dbReference type="Pfam" id="PF03119">
    <property type="entry name" value="DNA_ligase_ZBD"/>
    <property type="match status" value="1"/>
</dbReference>
<keyword evidence="8" id="KW-0234">DNA repair</keyword>
<keyword evidence="2 10" id="KW-0436">Ligase</keyword>
<dbReference type="Gene3D" id="6.20.10.30">
    <property type="match status" value="1"/>
</dbReference>
<dbReference type="SUPFAM" id="SSF47781">
    <property type="entry name" value="RuvA domain 2-like"/>
    <property type="match status" value="1"/>
</dbReference>
<dbReference type="GO" id="GO:0006281">
    <property type="term" value="P:DNA repair"/>
    <property type="evidence" value="ECO:0007669"/>
    <property type="project" value="UniProtKB-KW"/>
</dbReference>
<keyword evidence="6" id="KW-0862">Zinc</keyword>
<dbReference type="SUPFAM" id="SSF52113">
    <property type="entry name" value="BRCT domain"/>
    <property type="match status" value="1"/>
</dbReference>
<dbReference type="InterPro" id="IPR004149">
    <property type="entry name" value="Znf_DNAligase_C4"/>
</dbReference>
<keyword evidence="4" id="KW-0479">Metal-binding</keyword>